<feature type="domain" description="HhH-GPD" evidence="5">
    <location>
        <begin position="51"/>
        <end position="212"/>
    </location>
</feature>
<dbReference type="Proteomes" id="UP001575622">
    <property type="component" value="Unassembled WGS sequence"/>
</dbReference>
<comment type="catalytic activity">
    <reaction evidence="1">
        <text>Hydrolysis of alkylated DNA, releasing 3-methyladenine, 3-methylguanine, 7-methylguanine and 7-methyladenine.</text>
        <dbReference type="EC" id="3.2.2.21"/>
    </reaction>
</comment>
<dbReference type="Gene3D" id="1.10.340.30">
    <property type="entry name" value="Hypothetical protein, domain 2"/>
    <property type="match status" value="1"/>
</dbReference>
<reference evidence="6 7" key="1">
    <citation type="submission" date="2024-09" db="EMBL/GenBank/DDBJ databases">
        <authorList>
            <person name="Makale K.P.P."/>
            <person name="Makhzoum A."/>
            <person name="Rantong G."/>
            <person name="Rahube T.O."/>
        </authorList>
    </citation>
    <scope>NUCLEOTIDE SEQUENCE [LARGE SCALE GENOMIC DNA]</scope>
    <source>
        <strain evidence="6 7">KM_D13</strain>
    </source>
</reference>
<dbReference type="InterPro" id="IPR011257">
    <property type="entry name" value="DNA_glycosylase"/>
</dbReference>
<dbReference type="Pfam" id="PF00730">
    <property type="entry name" value="HhH-GPD"/>
    <property type="match status" value="1"/>
</dbReference>
<dbReference type="SMART" id="SM00478">
    <property type="entry name" value="ENDO3c"/>
    <property type="match status" value="1"/>
</dbReference>
<evidence type="ECO:0000256" key="4">
    <source>
        <dbReference type="ARBA" id="ARBA00023204"/>
    </source>
</evidence>
<sequence>MNRSMTLNSDDERISYLCRNDAKLAALIALIGEVTFNVRSSHFESLVLSIVGQQLSVKAAATINSRVRSLVSSITPEEIDRVDPEALRNAGLSSAKINYIKDLSAKLLHKEIDLTLLPQLEDREVVEMLTKVKGIGQWTAEMFLIFSLGRMNVLSLGDVGLVRGARWLYSAEPKKDGNPLAQHAQKWSPYCSIASLYLWEAVNRGYVDSGKTVEELVSG</sequence>
<dbReference type="EC" id="3.2.2.21" evidence="2"/>
<keyword evidence="4" id="KW-0234">DNA repair</keyword>
<protein>
    <recommendedName>
        <fullName evidence="2">DNA-3-methyladenine glycosylase II</fullName>
        <ecNumber evidence="2">3.2.2.21</ecNumber>
    </recommendedName>
</protein>
<gene>
    <name evidence="6" type="ORF">ACEU3E_18385</name>
</gene>
<dbReference type="PANTHER" id="PTHR43003:SF5">
    <property type="entry name" value="DNA-3-METHYLADENINE GLYCOSYLASE"/>
    <property type="match status" value="1"/>
</dbReference>
<keyword evidence="3" id="KW-0227">DNA damage</keyword>
<proteinExistence type="predicted"/>
<dbReference type="EMBL" id="JBHDLN010000008">
    <property type="protein sequence ID" value="MFB0844155.1"/>
    <property type="molecule type" value="Genomic_DNA"/>
</dbReference>
<evidence type="ECO:0000256" key="3">
    <source>
        <dbReference type="ARBA" id="ARBA00022763"/>
    </source>
</evidence>
<dbReference type="InterPro" id="IPR051912">
    <property type="entry name" value="Alkylbase_DNA_Glycosylase/TA"/>
</dbReference>
<dbReference type="RefSeq" id="WP_373953739.1">
    <property type="nucleotide sequence ID" value="NZ_JBHDLN010000008.1"/>
</dbReference>
<evidence type="ECO:0000313" key="7">
    <source>
        <dbReference type="Proteomes" id="UP001575622"/>
    </source>
</evidence>
<organism evidence="6 7">
    <name type="scientific">Paenibacillus oleatilyticus</name>
    <dbReference type="NCBI Taxonomy" id="2594886"/>
    <lineage>
        <taxon>Bacteria</taxon>
        <taxon>Bacillati</taxon>
        <taxon>Bacillota</taxon>
        <taxon>Bacilli</taxon>
        <taxon>Bacillales</taxon>
        <taxon>Paenibacillaceae</taxon>
        <taxon>Paenibacillus</taxon>
    </lineage>
</organism>
<dbReference type="CDD" id="cd00056">
    <property type="entry name" value="ENDO3c"/>
    <property type="match status" value="1"/>
</dbReference>
<comment type="caution">
    <text evidence="6">The sequence shown here is derived from an EMBL/GenBank/DDBJ whole genome shotgun (WGS) entry which is preliminary data.</text>
</comment>
<dbReference type="Gene3D" id="1.10.1670.40">
    <property type="match status" value="1"/>
</dbReference>
<accession>A0ABV4V261</accession>
<dbReference type="PANTHER" id="PTHR43003">
    <property type="entry name" value="DNA-3-METHYLADENINE GLYCOSYLASE"/>
    <property type="match status" value="1"/>
</dbReference>
<evidence type="ECO:0000259" key="5">
    <source>
        <dbReference type="SMART" id="SM00478"/>
    </source>
</evidence>
<evidence type="ECO:0000256" key="1">
    <source>
        <dbReference type="ARBA" id="ARBA00000086"/>
    </source>
</evidence>
<evidence type="ECO:0000256" key="2">
    <source>
        <dbReference type="ARBA" id="ARBA00012000"/>
    </source>
</evidence>
<dbReference type="SUPFAM" id="SSF48150">
    <property type="entry name" value="DNA-glycosylase"/>
    <property type="match status" value="1"/>
</dbReference>
<dbReference type="InterPro" id="IPR003265">
    <property type="entry name" value="HhH-GPD_domain"/>
</dbReference>
<evidence type="ECO:0000313" key="6">
    <source>
        <dbReference type="EMBL" id="MFB0844155.1"/>
    </source>
</evidence>
<name>A0ABV4V261_9BACL</name>
<keyword evidence="7" id="KW-1185">Reference proteome</keyword>